<reference evidence="1" key="1">
    <citation type="journal article" date="2014" name="Int. J. Syst. Evol. Microbiol.">
        <title>Complete genome sequence of Corynebacterium casei LMG S-19264T (=DSM 44701T), isolated from a smear-ripened cheese.</title>
        <authorList>
            <consortium name="US DOE Joint Genome Institute (JGI-PGF)"/>
            <person name="Walter F."/>
            <person name="Albersmeier A."/>
            <person name="Kalinowski J."/>
            <person name="Ruckert C."/>
        </authorList>
    </citation>
    <scope>NUCLEOTIDE SEQUENCE</scope>
    <source>
        <strain evidence="1">JCM 10088</strain>
    </source>
</reference>
<sequence>MNIPITEPRCESLIIISGFLTGMDDELRLLKLKKMMELMKAAKPGGSGKELSDSDAVNIVRGMVVGDRGAEIIDKAISLYDGSVLPLFKYLAEKKMSGGIQSIRDDELYALLDNMGFHIPLDTRIRIVRHGREEKLGD</sequence>
<proteinExistence type="predicted"/>
<organism evidence="1 2">
    <name type="scientific">Thermocladium modestius</name>
    <dbReference type="NCBI Taxonomy" id="62609"/>
    <lineage>
        <taxon>Archaea</taxon>
        <taxon>Thermoproteota</taxon>
        <taxon>Thermoprotei</taxon>
        <taxon>Thermoproteales</taxon>
        <taxon>Thermoproteaceae</taxon>
        <taxon>Thermocladium</taxon>
    </lineage>
</organism>
<comment type="caution">
    <text evidence="1">The sequence shown here is derived from an EMBL/GenBank/DDBJ whole genome shotgun (WGS) entry which is preliminary data.</text>
</comment>
<keyword evidence="2" id="KW-1185">Reference proteome</keyword>
<reference evidence="1" key="2">
    <citation type="submission" date="2020-09" db="EMBL/GenBank/DDBJ databases">
        <authorList>
            <person name="Sun Q."/>
            <person name="Ohkuma M."/>
        </authorList>
    </citation>
    <scope>NUCLEOTIDE SEQUENCE</scope>
    <source>
        <strain evidence="1">JCM 10088</strain>
    </source>
</reference>
<evidence type="ECO:0000313" key="1">
    <source>
        <dbReference type="EMBL" id="GGP18826.1"/>
    </source>
</evidence>
<protein>
    <submittedName>
        <fullName evidence="1">Uncharacterized protein</fullName>
    </submittedName>
</protein>
<name>A0A830GSI6_9CREN</name>
<dbReference type="EMBL" id="BMNL01000001">
    <property type="protein sequence ID" value="GGP18826.1"/>
    <property type="molecule type" value="Genomic_DNA"/>
</dbReference>
<gene>
    <name evidence="1" type="ORF">GCM10007981_00040</name>
</gene>
<dbReference type="AlphaFoldDB" id="A0A830GSI6"/>
<accession>A0A830GSI6</accession>
<evidence type="ECO:0000313" key="2">
    <source>
        <dbReference type="Proteomes" id="UP000610960"/>
    </source>
</evidence>
<dbReference type="Proteomes" id="UP000610960">
    <property type="component" value="Unassembled WGS sequence"/>
</dbReference>